<evidence type="ECO:0000259" key="1">
    <source>
        <dbReference type="Pfam" id="PF00534"/>
    </source>
</evidence>
<proteinExistence type="predicted"/>
<reference evidence="3" key="1">
    <citation type="journal article" date="1998" name="Int. J. Syst. Bacteriol. 48 Pt">
        <title>Thermococcus guaymasensis sp. nov. and Thermococcus aggregans sp. nov., two novel thermophilic archaea isolated from the Guaymas Basin hydrothermal vent site.</title>
        <authorList>
            <person name="Canganella F."/>
            <person name="Jones W.J."/>
            <person name="Gambacorta A."/>
            <person name="Antranikian G."/>
        </authorList>
    </citation>
    <scope>NUCLEOTIDE SEQUENCE</scope>
    <source>
        <strain evidence="3">TY</strain>
    </source>
</reference>
<dbReference type="SUPFAM" id="SSF53756">
    <property type="entry name" value="UDP-Glycosyltransferase/glycogen phosphorylase"/>
    <property type="match status" value="1"/>
</dbReference>
<accession>A0A9E7MY48</accession>
<evidence type="ECO:0000313" key="3">
    <source>
        <dbReference type="EMBL" id="USS41054.1"/>
    </source>
</evidence>
<dbReference type="EC" id="2.4.-.-" evidence="3"/>
<dbReference type="Gene3D" id="3.40.50.2000">
    <property type="entry name" value="Glycogen Phosphorylase B"/>
    <property type="match status" value="2"/>
</dbReference>
<evidence type="ECO:0000259" key="2">
    <source>
        <dbReference type="Pfam" id="PF13439"/>
    </source>
</evidence>
<dbReference type="GO" id="GO:0016757">
    <property type="term" value="F:glycosyltransferase activity"/>
    <property type="evidence" value="ECO:0007669"/>
    <property type="project" value="UniProtKB-KW"/>
</dbReference>
<gene>
    <name evidence="3" type="ORF">NF865_02225</name>
</gene>
<dbReference type="InterPro" id="IPR001296">
    <property type="entry name" value="Glyco_trans_1"/>
</dbReference>
<keyword evidence="3" id="KW-0328">Glycosyltransferase</keyword>
<keyword evidence="4" id="KW-1185">Reference proteome</keyword>
<feature type="domain" description="Glycosyl transferase family 1" evidence="1">
    <location>
        <begin position="205"/>
        <end position="369"/>
    </location>
</feature>
<feature type="domain" description="Glycosyltransferase subfamily 4-like N-terminal" evidence="2">
    <location>
        <begin position="71"/>
        <end position="194"/>
    </location>
</feature>
<dbReference type="PANTHER" id="PTHR12526:SF634">
    <property type="entry name" value="BLL3361 PROTEIN"/>
    <property type="match status" value="1"/>
</dbReference>
<dbReference type="KEGG" id="tagg:NF865_02225"/>
<dbReference type="PANTHER" id="PTHR12526">
    <property type="entry name" value="GLYCOSYLTRANSFERASE"/>
    <property type="match status" value="1"/>
</dbReference>
<dbReference type="RefSeq" id="WP_253304995.1">
    <property type="nucleotide sequence ID" value="NZ_CP099582.1"/>
</dbReference>
<protein>
    <submittedName>
        <fullName evidence="3">Glycosyltransferase</fullName>
        <ecNumber evidence="3">2.4.-.-</ecNumber>
    </submittedName>
</protein>
<dbReference type="Pfam" id="PF13439">
    <property type="entry name" value="Glyco_transf_4"/>
    <property type="match status" value="1"/>
</dbReference>
<evidence type="ECO:0000313" key="4">
    <source>
        <dbReference type="Proteomes" id="UP001055732"/>
    </source>
</evidence>
<dbReference type="InterPro" id="IPR028098">
    <property type="entry name" value="Glyco_trans_4-like_N"/>
</dbReference>
<dbReference type="Pfam" id="PF00534">
    <property type="entry name" value="Glycos_transf_1"/>
    <property type="match status" value="1"/>
</dbReference>
<keyword evidence="3" id="KW-0808">Transferase</keyword>
<reference evidence="3" key="2">
    <citation type="submission" date="2022-06" db="EMBL/GenBank/DDBJ databases">
        <authorList>
            <person name="Park Y.-J."/>
        </authorList>
    </citation>
    <scope>NUCLEOTIDE SEQUENCE</scope>
    <source>
        <strain evidence="3">TY</strain>
    </source>
</reference>
<dbReference type="EMBL" id="CP099582">
    <property type="protein sequence ID" value="USS41054.1"/>
    <property type="molecule type" value="Genomic_DNA"/>
</dbReference>
<organism evidence="3 4">
    <name type="scientific">Thermococcus aggregans</name>
    <dbReference type="NCBI Taxonomy" id="110163"/>
    <lineage>
        <taxon>Archaea</taxon>
        <taxon>Methanobacteriati</taxon>
        <taxon>Methanobacteriota</taxon>
        <taxon>Thermococci</taxon>
        <taxon>Thermococcales</taxon>
        <taxon>Thermococcaceae</taxon>
        <taxon>Thermococcus</taxon>
    </lineage>
</organism>
<dbReference type="Proteomes" id="UP001055732">
    <property type="component" value="Chromosome"/>
</dbReference>
<dbReference type="AlphaFoldDB" id="A0A9E7MY48"/>
<name>A0A9E7MY48_THEAG</name>
<sequence>MRILTIAPFYRFFIKDFTEALSKHVDKIDVLVHHNYLSELAPYMPFSYFRHVEKFSRKNLVDLTGLPPNVRVHVVSTVYFTPDGRNTKLGDKLAKLFDRYIKRHKIEFDLIHAHFTWPSGYAGVKVAREYGVPSVITIHENRDWFLKEYKSRNEKIYWAWRNADALIRVNKVDIPLLREFNRNVFHVPNGFNPRRLPFVDKGMARNHLGIPKDTKVLFGLGNLIERKGFHYLIDAMSLVAKERRDVVCFIGGSGPLRNTLQNQINKLGLQEHVKLLGFVPDDQLALWMNAADLFVLPSLSEGNPTVMFEALGVGLPFVGTAVGGVPEIITSEDYGLLCPPADPECLAEKILIALEKEWDREKIRKYAEQFTWENIARQIIRVCSEVTR</sequence>